<feature type="transmembrane region" description="Helical" evidence="1">
    <location>
        <begin position="39"/>
        <end position="57"/>
    </location>
</feature>
<keyword evidence="1" id="KW-1133">Transmembrane helix</keyword>
<organism evidence="2 3">
    <name type="scientific">Nodularia harveyana UHCC-0300</name>
    <dbReference type="NCBI Taxonomy" id="2974287"/>
    <lineage>
        <taxon>Bacteria</taxon>
        <taxon>Bacillati</taxon>
        <taxon>Cyanobacteriota</taxon>
        <taxon>Cyanophyceae</taxon>
        <taxon>Nostocales</taxon>
        <taxon>Nodulariaceae</taxon>
        <taxon>Nodularia</taxon>
    </lineage>
</organism>
<proteinExistence type="predicted"/>
<keyword evidence="3" id="KW-1185">Reference proteome</keyword>
<gene>
    <name evidence="2" type="ORF">VB620_03720</name>
</gene>
<name>A0ABU5UAA6_9CYAN</name>
<keyword evidence="1" id="KW-0472">Membrane</keyword>
<sequence length="63" mass="7719">MYLSGNLHILDDVRSLIFVWDRTYLFLDDFLKIFSGDRLMFKIAIFYCIFITLNYMYSQQLYN</sequence>
<evidence type="ECO:0000313" key="3">
    <source>
        <dbReference type="Proteomes" id="UP001302120"/>
    </source>
</evidence>
<comment type="caution">
    <text evidence="2">The sequence shown here is derived from an EMBL/GenBank/DDBJ whole genome shotgun (WGS) entry which is preliminary data.</text>
</comment>
<evidence type="ECO:0000256" key="1">
    <source>
        <dbReference type="SAM" id="Phobius"/>
    </source>
</evidence>
<dbReference type="EMBL" id="JAYGHG010000004">
    <property type="protein sequence ID" value="MEA5580448.1"/>
    <property type="molecule type" value="Genomic_DNA"/>
</dbReference>
<protein>
    <submittedName>
        <fullName evidence="2">Uncharacterized protein</fullName>
    </submittedName>
</protein>
<keyword evidence="1" id="KW-0812">Transmembrane</keyword>
<evidence type="ECO:0000313" key="2">
    <source>
        <dbReference type="EMBL" id="MEA5580448.1"/>
    </source>
</evidence>
<dbReference type="Proteomes" id="UP001302120">
    <property type="component" value="Unassembled WGS sequence"/>
</dbReference>
<accession>A0ABU5UAA6</accession>
<reference evidence="2 3" key="1">
    <citation type="submission" date="2023-12" db="EMBL/GenBank/DDBJ databases">
        <title>Baltic Sea Cyanobacteria.</title>
        <authorList>
            <person name="Delbaje E."/>
            <person name="Fewer D.P."/>
            <person name="Shishido T.K."/>
        </authorList>
    </citation>
    <scope>NUCLEOTIDE SEQUENCE [LARGE SCALE GENOMIC DNA]</scope>
    <source>
        <strain evidence="2 3">UHCC-0300</strain>
    </source>
</reference>